<keyword evidence="7" id="KW-0805">Transcription regulation</keyword>
<dbReference type="Pfam" id="PF00096">
    <property type="entry name" value="zf-C2H2"/>
    <property type="match status" value="1"/>
</dbReference>
<evidence type="ECO:0000256" key="10">
    <source>
        <dbReference type="ARBA" id="ARBA00023242"/>
    </source>
</evidence>
<sequence length="169" mass="19054">MDITDPDEEASFTPVALPSQRRGTYTRFLVPHPDDDGLVYALTNGGKADRKGILRYVCAYCRAVNDKNRRNKEDVTHSLPYRASANSVSANWECPQIEMSANKVKPFVCPECSKAFNRASNLHTHMRTHLQNSPSWSHHQCGKCAKSFSLKTELLTHICEVPAQFDETE</sequence>
<organism evidence="13 14">
    <name type="scientific">Bursaphelenchus xylophilus</name>
    <name type="common">Pinewood nematode worm</name>
    <name type="synonym">Aphelenchoides xylophilus</name>
    <dbReference type="NCBI Taxonomy" id="6326"/>
    <lineage>
        <taxon>Eukaryota</taxon>
        <taxon>Metazoa</taxon>
        <taxon>Ecdysozoa</taxon>
        <taxon>Nematoda</taxon>
        <taxon>Chromadorea</taxon>
        <taxon>Rhabditida</taxon>
        <taxon>Tylenchina</taxon>
        <taxon>Tylenchomorpha</taxon>
        <taxon>Aphelenchoidea</taxon>
        <taxon>Aphelenchoididae</taxon>
        <taxon>Bursaphelenchus</taxon>
    </lineage>
</organism>
<evidence type="ECO:0000313" key="14">
    <source>
        <dbReference type="WBParaSite" id="BXY_0512500.1"/>
    </source>
</evidence>
<protein>
    <submittedName>
        <fullName evidence="14">C2H2-type domain-containing protein</fullName>
    </submittedName>
</protein>
<evidence type="ECO:0000256" key="8">
    <source>
        <dbReference type="ARBA" id="ARBA00023125"/>
    </source>
</evidence>
<feature type="domain" description="C2H2-type" evidence="12">
    <location>
        <begin position="107"/>
        <end position="134"/>
    </location>
</feature>
<proteinExistence type="inferred from homology"/>
<evidence type="ECO:0000256" key="11">
    <source>
        <dbReference type="PROSITE-ProRule" id="PRU00042"/>
    </source>
</evidence>
<dbReference type="FunFam" id="3.30.160.60:FF:000770">
    <property type="entry name" value="zinc finger protein 16"/>
    <property type="match status" value="1"/>
</dbReference>
<evidence type="ECO:0000256" key="6">
    <source>
        <dbReference type="ARBA" id="ARBA00022833"/>
    </source>
</evidence>
<comment type="similarity">
    <text evidence="2">Belongs to the krueppel C2H2-type zinc-finger protein family.</text>
</comment>
<evidence type="ECO:0000259" key="12">
    <source>
        <dbReference type="PROSITE" id="PS50157"/>
    </source>
</evidence>
<keyword evidence="4" id="KW-0677">Repeat</keyword>
<dbReference type="PANTHER" id="PTHR16515:SF49">
    <property type="entry name" value="GASTRULA ZINC FINGER PROTEIN XLCGF49.1-LIKE-RELATED"/>
    <property type="match status" value="1"/>
</dbReference>
<keyword evidence="5 11" id="KW-0863">Zinc-finger</keyword>
<dbReference type="InterPro" id="IPR036236">
    <property type="entry name" value="Znf_C2H2_sf"/>
</dbReference>
<dbReference type="GO" id="GO:0010468">
    <property type="term" value="P:regulation of gene expression"/>
    <property type="evidence" value="ECO:0007669"/>
    <property type="project" value="TreeGrafter"/>
</dbReference>
<dbReference type="SMART" id="SM00355">
    <property type="entry name" value="ZnF_C2H2"/>
    <property type="match status" value="2"/>
</dbReference>
<keyword evidence="9" id="KW-0804">Transcription</keyword>
<evidence type="ECO:0000256" key="9">
    <source>
        <dbReference type="ARBA" id="ARBA00023163"/>
    </source>
</evidence>
<dbReference type="GO" id="GO:0005634">
    <property type="term" value="C:nucleus"/>
    <property type="evidence" value="ECO:0007669"/>
    <property type="project" value="UniProtKB-SubCell"/>
</dbReference>
<dbReference type="AlphaFoldDB" id="A0A1I7RWL2"/>
<evidence type="ECO:0000256" key="3">
    <source>
        <dbReference type="ARBA" id="ARBA00022723"/>
    </source>
</evidence>
<evidence type="ECO:0000256" key="2">
    <source>
        <dbReference type="ARBA" id="ARBA00006991"/>
    </source>
</evidence>
<dbReference type="WBParaSite" id="BXY_0512500.1">
    <property type="protein sequence ID" value="BXY_0512500.1"/>
    <property type="gene ID" value="BXY_0512500"/>
</dbReference>
<comment type="subcellular location">
    <subcellularLocation>
        <location evidence="1">Nucleus</location>
    </subcellularLocation>
</comment>
<keyword evidence="8" id="KW-0238">DNA-binding</keyword>
<dbReference type="SUPFAM" id="SSF57667">
    <property type="entry name" value="beta-beta-alpha zinc fingers"/>
    <property type="match status" value="1"/>
</dbReference>
<keyword evidence="3" id="KW-0479">Metal-binding</keyword>
<evidence type="ECO:0000256" key="7">
    <source>
        <dbReference type="ARBA" id="ARBA00023015"/>
    </source>
</evidence>
<keyword evidence="6" id="KW-0862">Zinc</keyword>
<reference evidence="14" key="1">
    <citation type="submission" date="2016-11" db="UniProtKB">
        <authorList>
            <consortium name="WormBaseParasite"/>
        </authorList>
    </citation>
    <scope>IDENTIFICATION</scope>
</reference>
<dbReference type="InterPro" id="IPR013087">
    <property type="entry name" value="Znf_C2H2_type"/>
</dbReference>
<dbReference type="PROSITE" id="PS00028">
    <property type="entry name" value="ZINC_FINGER_C2H2_1"/>
    <property type="match status" value="1"/>
</dbReference>
<dbReference type="GO" id="GO:0003677">
    <property type="term" value="F:DNA binding"/>
    <property type="evidence" value="ECO:0007669"/>
    <property type="project" value="UniProtKB-KW"/>
</dbReference>
<dbReference type="PROSITE" id="PS50157">
    <property type="entry name" value="ZINC_FINGER_C2H2_2"/>
    <property type="match status" value="1"/>
</dbReference>
<evidence type="ECO:0000256" key="4">
    <source>
        <dbReference type="ARBA" id="ARBA00022737"/>
    </source>
</evidence>
<accession>A0A1I7RWL2</accession>
<dbReference type="GO" id="GO:0008270">
    <property type="term" value="F:zinc ion binding"/>
    <property type="evidence" value="ECO:0007669"/>
    <property type="project" value="UniProtKB-KW"/>
</dbReference>
<dbReference type="PANTHER" id="PTHR16515">
    <property type="entry name" value="PR DOMAIN ZINC FINGER PROTEIN"/>
    <property type="match status" value="1"/>
</dbReference>
<name>A0A1I7RWL2_BURXY</name>
<evidence type="ECO:0000256" key="1">
    <source>
        <dbReference type="ARBA" id="ARBA00004123"/>
    </source>
</evidence>
<evidence type="ECO:0000313" key="13">
    <source>
        <dbReference type="Proteomes" id="UP000095284"/>
    </source>
</evidence>
<dbReference type="InterPro" id="IPR050331">
    <property type="entry name" value="Zinc_finger"/>
</dbReference>
<keyword evidence="10" id="KW-0539">Nucleus</keyword>
<evidence type="ECO:0000256" key="5">
    <source>
        <dbReference type="ARBA" id="ARBA00022771"/>
    </source>
</evidence>
<dbReference type="Proteomes" id="UP000095284">
    <property type="component" value="Unplaced"/>
</dbReference>
<dbReference type="Gene3D" id="3.30.160.60">
    <property type="entry name" value="Classic Zinc Finger"/>
    <property type="match status" value="1"/>
</dbReference>